<dbReference type="InterPro" id="IPR036890">
    <property type="entry name" value="HATPase_C_sf"/>
</dbReference>
<evidence type="ECO:0000313" key="2">
    <source>
        <dbReference type="Proteomes" id="UP000019248"/>
    </source>
</evidence>
<dbReference type="EMBL" id="AODL01000011">
    <property type="protein sequence ID" value="EUJ44573.1"/>
    <property type="molecule type" value="Genomic_DNA"/>
</dbReference>
<dbReference type="PATRIC" id="fig|1265816.5.peg.1834"/>
<reference evidence="1 2" key="1">
    <citation type="journal article" date="2014" name="Int. J. Syst. Evol. Microbiol.">
        <title>Listeria floridensis sp. nov., Listeria aquatica sp. nov., Listeria cornellensis sp. nov., Listeria riparia sp. nov. and Listeria grandensis sp. nov., from agricultural and natural environments.</title>
        <authorList>
            <person name="den Bakker H.C."/>
            <person name="Warchocki S."/>
            <person name="Wright E.M."/>
            <person name="Allred A.F."/>
            <person name="Ahlstrom C."/>
            <person name="Manuel C.S."/>
            <person name="Stasiewicz M.J."/>
            <person name="Burrell A."/>
            <person name="Roof S."/>
            <person name="Strawn L."/>
            <person name="Fortes E.D."/>
            <person name="Nightingale K.K."/>
            <person name="Kephart D."/>
            <person name="Wiedmann M."/>
        </authorList>
    </citation>
    <scope>NUCLEOTIDE SEQUENCE [LARGE SCALE GENOMIC DNA]</scope>
    <source>
        <strain evidence="1 2">FSL S10-1204</strain>
    </source>
</reference>
<proteinExistence type="predicted"/>
<gene>
    <name evidence="1" type="ORF">PRIP_09282</name>
</gene>
<accession>W7DGW9</accession>
<dbReference type="Gene3D" id="3.30.565.10">
    <property type="entry name" value="Histidine kinase-like ATPase, C-terminal domain"/>
    <property type="match status" value="1"/>
</dbReference>
<organism evidence="1 2">
    <name type="scientific">Listeria riparia FSL S10-1204</name>
    <dbReference type="NCBI Taxonomy" id="1265816"/>
    <lineage>
        <taxon>Bacteria</taxon>
        <taxon>Bacillati</taxon>
        <taxon>Bacillota</taxon>
        <taxon>Bacilli</taxon>
        <taxon>Bacillales</taxon>
        <taxon>Listeriaceae</taxon>
        <taxon>Listeria</taxon>
    </lineage>
</organism>
<dbReference type="AlphaFoldDB" id="W7DGW9"/>
<keyword evidence="2" id="KW-1185">Reference proteome</keyword>
<sequence>MGRDVEISIPAAKNMIQSLRAIGYDAITAITDLIDNSIDAKATKIDIYFLREDSAGVQIIIKDNGVGMCEKELQKAMIIGSKDPSDERETGELGRFGMGLKTASFFFR</sequence>
<evidence type="ECO:0000313" key="1">
    <source>
        <dbReference type="EMBL" id="EUJ44573.1"/>
    </source>
</evidence>
<dbReference type="SUPFAM" id="SSF55874">
    <property type="entry name" value="ATPase domain of HSP90 chaperone/DNA topoisomerase II/histidine kinase"/>
    <property type="match status" value="1"/>
</dbReference>
<name>W7DGW9_9LIST</name>
<protein>
    <submittedName>
        <fullName evidence="1">Type II restriction-modification system methylation subunit</fullName>
    </submittedName>
</protein>
<comment type="caution">
    <text evidence="1">The sequence shown here is derived from an EMBL/GenBank/DDBJ whole genome shotgun (WGS) entry which is preliminary data.</text>
</comment>
<dbReference type="Pfam" id="PF13589">
    <property type="entry name" value="HATPase_c_3"/>
    <property type="match status" value="1"/>
</dbReference>
<dbReference type="Proteomes" id="UP000019248">
    <property type="component" value="Unassembled WGS sequence"/>
</dbReference>